<dbReference type="PANTHER" id="PTHR45663:SF11">
    <property type="entry name" value="GEO12009P1"/>
    <property type="match status" value="1"/>
</dbReference>
<dbReference type="GO" id="GO:0015035">
    <property type="term" value="F:protein-disulfide reductase activity"/>
    <property type="evidence" value="ECO:0007669"/>
    <property type="project" value="InterPro"/>
</dbReference>
<keyword evidence="1" id="KW-0813">Transport</keyword>
<name>G0LGX1_HALWC</name>
<dbReference type="FunFam" id="3.40.30.10:FF:000001">
    <property type="entry name" value="Thioredoxin"/>
    <property type="match status" value="1"/>
</dbReference>
<dbReference type="HOGENOM" id="CLU_090389_11_1_2"/>
<dbReference type="AlphaFoldDB" id="G0LGX1"/>
<dbReference type="InterPro" id="IPR005746">
    <property type="entry name" value="Thioredoxin"/>
</dbReference>
<accession>G0LGX1</accession>
<dbReference type="NCBIfam" id="TIGR01068">
    <property type="entry name" value="thioredoxin"/>
    <property type="match status" value="1"/>
</dbReference>
<dbReference type="PROSITE" id="PS51352">
    <property type="entry name" value="THIOREDOXIN_2"/>
    <property type="match status" value="1"/>
</dbReference>
<dbReference type="InterPro" id="IPR036249">
    <property type="entry name" value="Thioredoxin-like_sf"/>
</dbReference>
<dbReference type="OrthoDB" id="35385at2157"/>
<dbReference type="GO" id="GO:0005737">
    <property type="term" value="C:cytoplasm"/>
    <property type="evidence" value="ECO:0007669"/>
    <property type="project" value="TreeGrafter"/>
</dbReference>
<feature type="compositionally biased region" description="Acidic residues" evidence="5">
    <location>
        <begin position="28"/>
        <end position="37"/>
    </location>
</feature>
<proteinExistence type="predicted"/>
<evidence type="ECO:0000256" key="3">
    <source>
        <dbReference type="ARBA" id="ARBA00023157"/>
    </source>
</evidence>
<keyword evidence="2" id="KW-0249">Electron transport</keyword>
<evidence type="ECO:0000256" key="2">
    <source>
        <dbReference type="ARBA" id="ARBA00022982"/>
    </source>
</evidence>
<dbReference type="InterPro" id="IPR017937">
    <property type="entry name" value="Thioredoxin_CS"/>
</dbReference>
<evidence type="ECO:0000256" key="5">
    <source>
        <dbReference type="SAM" id="MobiDB-lite"/>
    </source>
</evidence>
<feature type="region of interest" description="Disordered" evidence="5">
    <location>
        <begin position="1"/>
        <end position="51"/>
    </location>
</feature>
<organism evidence="7 8">
    <name type="scientific">Haloquadratum walsbyi (strain DSM 16854 / JCM 12705 / C23)</name>
    <dbReference type="NCBI Taxonomy" id="768065"/>
    <lineage>
        <taxon>Archaea</taxon>
        <taxon>Methanobacteriati</taxon>
        <taxon>Methanobacteriota</taxon>
        <taxon>Stenosarchaea group</taxon>
        <taxon>Halobacteria</taxon>
        <taxon>Halobacteriales</taxon>
        <taxon>Haloferacaceae</taxon>
        <taxon>Haloquadratum</taxon>
    </lineage>
</organism>
<evidence type="ECO:0000256" key="1">
    <source>
        <dbReference type="ARBA" id="ARBA00022448"/>
    </source>
</evidence>
<dbReference type="Proteomes" id="UP000007954">
    <property type="component" value="Chromosome"/>
</dbReference>
<evidence type="ECO:0000313" key="8">
    <source>
        <dbReference type="Proteomes" id="UP000007954"/>
    </source>
</evidence>
<dbReference type="EMBL" id="FR746099">
    <property type="protein sequence ID" value="CCC39673.1"/>
    <property type="molecule type" value="Genomic_DNA"/>
</dbReference>
<gene>
    <name evidence="7" type="primary">trxA3</name>
    <name evidence="7" type="ordered locus">Hqrw_1743</name>
</gene>
<sequence length="152" mass="16904">MSDSQSDSDLADIRAQKRSELKQKLTEDTEDTEDDTTNNEATTAKTPTDPIHITSADEFNAAVTEHDVVLVDFYADWCGPCQMLEPTVKSLAAETAATVLKVDIDQHQSLAQQYQVRGVPTLLLFNDAETVEQIVGVRDESTLRSLIQQYTR</sequence>
<protein>
    <submittedName>
        <fullName evidence="7">Thioredoxin</fullName>
    </submittedName>
</protein>
<keyword evidence="4" id="KW-0676">Redox-active center</keyword>
<dbReference type="RefSeq" id="WP_014555484.1">
    <property type="nucleotide sequence ID" value="NC_017459.1"/>
</dbReference>
<evidence type="ECO:0000313" key="7">
    <source>
        <dbReference type="EMBL" id="CCC39673.1"/>
    </source>
</evidence>
<dbReference type="Pfam" id="PF00085">
    <property type="entry name" value="Thioredoxin"/>
    <property type="match status" value="1"/>
</dbReference>
<dbReference type="PRINTS" id="PR00421">
    <property type="entry name" value="THIOREDOXIN"/>
</dbReference>
<dbReference type="CDD" id="cd02947">
    <property type="entry name" value="TRX_family"/>
    <property type="match status" value="1"/>
</dbReference>
<dbReference type="GeneID" id="12446434"/>
<dbReference type="PROSITE" id="PS00194">
    <property type="entry name" value="THIOREDOXIN_1"/>
    <property type="match status" value="1"/>
</dbReference>
<dbReference type="Gene3D" id="3.40.30.10">
    <property type="entry name" value="Glutaredoxin"/>
    <property type="match status" value="1"/>
</dbReference>
<reference evidence="7 8" key="1">
    <citation type="journal article" date="2011" name="PLoS ONE">
        <title>Haloquadratum walsbyi: limited diversity in a global pond.</title>
        <authorList>
            <person name="Dyall-Smith M."/>
            <person name="Pfeiffer F."/>
            <person name="Klee K."/>
            <person name="Palm P."/>
            <person name="Gross K."/>
            <person name="Schuster S.C."/>
            <person name="Rampp M."/>
            <person name="Oesterhelt D."/>
        </authorList>
    </citation>
    <scope>NUCLEOTIDE SEQUENCE [LARGE SCALE GENOMIC DNA]</scope>
    <source>
        <strain evidence="8">DSM 16854 / JCM 12705 / C23</strain>
    </source>
</reference>
<dbReference type="KEGG" id="hwc:Hqrw_1743"/>
<dbReference type="InterPro" id="IPR013766">
    <property type="entry name" value="Thioredoxin_domain"/>
</dbReference>
<evidence type="ECO:0000256" key="4">
    <source>
        <dbReference type="ARBA" id="ARBA00023284"/>
    </source>
</evidence>
<dbReference type="PANTHER" id="PTHR45663">
    <property type="entry name" value="GEO12009P1"/>
    <property type="match status" value="1"/>
</dbReference>
<keyword evidence="3" id="KW-1015">Disulfide bond</keyword>
<feature type="compositionally biased region" description="Basic and acidic residues" evidence="5">
    <location>
        <begin position="11"/>
        <end position="27"/>
    </location>
</feature>
<dbReference type="SUPFAM" id="SSF52833">
    <property type="entry name" value="Thioredoxin-like"/>
    <property type="match status" value="1"/>
</dbReference>
<evidence type="ECO:0000259" key="6">
    <source>
        <dbReference type="PROSITE" id="PS51352"/>
    </source>
</evidence>
<feature type="domain" description="Thioredoxin" evidence="6">
    <location>
        <begin position="23"/>
        <end position="152"/>
    </location>
</feature>